<dbReference type="GO" id="GO:0006310">
    <property type="term" value="P:DNA recombination"/>
    <property type="evidence" value="ECO:0007669"/>
    <property type="project" value="UniProtKB-KW"/>
</dbReference>
<dbReference type="InterPro" id="IPR010998">
    <property type="entry name" value="Integrase_recombinase_N"/>
</dbReference>
<dbReference type="Pfam" id="PF00589">
    <property type="entry name" value="Phage_integrase"/>
    <property type="match status" value="1"/>
</dbReference>
<dbReference type="GO" id="GO:0015074">
    <property type="term" value="P:DNA integration"/>
    <property type="evidence" value="ECO:0007669"/>
    <property type="project" value="InterPro"/>
</dbReference>
<dbReference type="PANTHER" id="PTHR30349:SF64">
    <property type="entry name" value="PROPHAGE INTEGRASE INTD-RELATED"/>
    <property type="match status" value="1"/>
</dbReference>
<dbReference type="InterPro" id="IPR011010">
    <property type="entry name" value="DNA_brk_join_enz"/>
</dbReference>
<comment type="caution">
    <text evidence="5">The sequence shown here is derived from an EMBL/GenBank/DDBJ whole genome shotgun (WGS) entry which is preliminary data.</text>
</comment>
<reference evidence="5 6" key="1">
    <citation type="submission" date="2018-07" db="EMBL/GenBank/DDBJ databases">
        <title>Genome analysis of Runella aurantiaca.</title>
        <authorList>
            <person name="Yang X."/>
        </authorList>
    </citation>
    <scope>NUCLEOTIDE SEQUENCE [LARGE SCALE GENOMIC DNA]</scope>
    <source>
        <strain evidence="5 6">YX9</strain>
    </source>
</reference>
<evidence type="ECO:0000313" key="6">
    <source>
        <dbReference type="Proteomes" id="UP000253141"/>
    </source>
</evidence>
<dbReference type="GO" id="GO:0003677">
    <property type="term" value="F:DNA binding"/>
    <property type="evidence" value="ECO:0007669"/>
    <property type="project" value="UniProtKB-KW"/>
</dbReference>
<dbReference type="PROSITE" id="PS51898">
    <property type="entry name" value="TYR_RECOMBINASE"/>
    <property type="match status" value="1"/>
</dbReference>
<gene>
    <name evidence="5" type="ORF">DVG78_07245</name>
</gene>
<dbReference type="Gene3D" id="1.10.150.130">
    <property type="match status" value="1"/>
</dbReference>
<dbReference type="InterPro" id="IPR025269">
    <property type="entry name" value="SAM-like_dom"/>
</dbReference>
<organism evidence="5 6">
    <name type="scientific">Runella aurantiaca</name>
    <dbReference type="NCBI Taxonomy" id="2282308"/>
    <lineage>
        <taxon>Bacteria</taxon>
        <taxon>Pseudomonadati</taxon>
        <taxon>Bacteroidota</taxon>
        <taxon>Cytophagia</taxon>
        <taxon>Cytophagales</taxon>
        <taxon>Spirosomataceae</taxon>
        <taxon>Runella</taxon>
    </lineage>
</organism>
<dbReference type="InterPro" id="IPR002104">
    <property type="entry name" value="Integrase_catalytic"/>
</dbReference>
<dbReference type="PANTHER" id="PTHR30349">
    <property type="entry name" value="PHAGE INTEGRASE-RELATED"/>
    <property type="match status" value="1"/>
</dbReference>
<dbReference type="AlphaFoldDB" id="A0A369IBW5"/>
<dbReference type="SUPFAM" id="SSF56349">
    <property type="entry name" value="DNA breaking-rejoining enzymes"/>
    <property type="match status" value="1"/>
</dbReference>
<keyword evidence="2" id="KW-0238">DNA-binding</keyword>
<dbReference type="InterPro" id="IPR050090">
    <property type="entry name" value="Tyrosine_recombinase_XerCD"/>
</dbReference>
<dbReference type="OrthoDB" id="1098628at2"/>
<dbReference type="CDD" id="cd01185">
    <property type="entry name" value="INTN1_C_like"/>
    <property type="match status" value="1"/>
</dbReference>
<evidence type="ECO:0000256" key="1">
    <source>
        <dbReference type="ARBA" id="ARBA00008857"/>
    </source>
</evidence>
<dbReference type="RefSeq" id="WP_114460433.1">
    <property type="nucleotide sequence ID" value="NZ_QPIW01000004.1"/>
</dbReference>
<dbReference type="Pfam" id="PF13102">
    <property type="entry name" value="Phage_int_SAM_5"/>
    <property type="match status" value="1"/>
</dbReference>
<evidence type="ECO:0000256" key="3">
    <source>
        <dbReference type="ARBA" id="ARBA00023172"/>
    </source>
</evidence>
<sequence length="404" mass="46776">MANLRKKVSANPKPYFKTRVNHLHMAVKFGGKESNYRSIGIKIEDGERWHNATRTIIPNDQKTALVRQIETDLNEIYYTFKAKRQSINANMLLDYVTNKRDWTNDIPNLLGCIDAYIESRKDELTSGLISKITFGRFAVRRINTAEFLTRKYKTHYLPLDQLQPIICTEYKTFLKTQKKYGKEVINKDLGFMKRVLRFAVMNGWTERNVFESYKAEPVERNIKALNITELRQIEQLENLDPTTDKVRWAFVFSCYSGLNHSDLRVLRPIHLEKLSDSITVLRQPRTKNGKGRVVPLPPPALKILEMYSEHCKKTGFLLPTELPQDANDRLKVIQAQMKFKRFLLTTRIGRSTFSTLLANLGVPTDILKNATGHTNTSTLLKHYAKYHDETTINAVNEAWTKLIP</sequence>
<accession>A0A369IBW5</accession>
<dbReference type="Proteomes" id="UP000253141">
    <property type="component" value="Unassembled WGS sequence"/>
</dbReference>
<comment type="similarity">
    <text evidence="1">Belongs to the 'phage' integrase family.</text>
</comment>
<dbReference type="Gene3D" id="1.10.443.10">
    <property type="entry name" value="Intergrase catalytic core"/>
    <property type="match status" value="1"/>
</dbReference>
<name>A0A369IBW5_9BACT</name>
<dbReference type="InterPro" id="IPR013762">
    <property type="entry name" value="Integrase-like_cat_sf"/>
</dbReference>
<keyword evidence="6" id="KW-1185">Reference proteome</keyword>
<evidence type="ECO:0000259" key="4">
    <source>
        <dbReference type="PROSITE" id="PS51898"/>
    </source>
</evidence>
<evidence type="ECO:0000313" key="5">
    <source>
        <dbReference type="EMBL" id="RDB06532.1"/>
    </source>
</evidence>
<protein>
    <recommendedName>
        <fullName evidence="4">Tyr recombinase domain-containing protein</fullName>
    </recommendedName>
</protein>
<keyword evidence="3" id="KW-0233">DNA recombination</keyword>
<dbReference type="EMBL" id="QPIW01000004">
    <property type="protein sequence ID" value="RDB06532.1"/>
    <property type="molecule type" value="Genomic_DNA"/>
</dbReference>
<evidence type="ECO:0000256" key="2">
    <source>
        <dbReference type="ARBA" id="ARBA00023125"/>
    </source>
</evidence>
<feature type="domain" description="Tyr recombinase" evidence="4">
    <location>
        <begin position="220"/>
        <end position="396"/>
    </location>
</feature>
<proteinExistence type="inferred from homology"/>